<feature type="chain" id="PRO_5039128978" evidence="2">
    <location>
        <begin position="29"/>
        <end position="237"/>
    </location>
</feature>
<proteinExistence type="predicted"/>
<feature type="region of interest" description="Disordered" evidence="1">
    <location>
        <begin position="31"/>
        <end position="72"/>
    </location>
</feature>
<gene>
    <name evidence="3" type="ORF">H9761_07565</name>
</gene>
<evidence type="ECO:0000313" key="4">
    <source>
        <dbReference type="Proteomes" id="UP000823891"/>
    </source>
</evidence>
<organism evidence="3 4">
    <name type="scientific">Candidatus Eisenbergiella merdavium</name>
    <dbReference type="NCBI Taxonomy" id="2838551"/>
    <lineage>
        <taxon>Bacteria</taxon>
        <taxon>Bacillati</taxon>
        <taxon>Bacillota</taxon>
        <taxon>Clostridia</taxon>
        <taxon>Lachnospirales</taxon>
        <taxon>Lachnospiraceae</taxon>
        <taxon>Eisenbergiella</taxon>
    </lineage>
</organism>
<feature type="signal peptide" evidence="2">
    <location>
        <begin position="1"/>
        <end position="28"/>
    </location>
</feature>
<dbReference type="Proteomes" id="UP000823891">
    <property type="component" value="Unassembled WGS sequence"/>
</dbReference>
<reference evidence="3" key="1">
    <citation type="journal article" date="2021" name="PeerJ">
        <title>Extensive microbial diversity within the chicken gut microbiome revealed by metagenomics and culture.</title>
        <authorList>
            <person name="Gilroy R."/>
            <person name="Ravi A."/>
            <person name="Getino M."/>
            <person name="Pursley I."/>
            <person name="Horton D.L."/>
            <person name="Alikhan N.F."/>
            <person name="Baker D."/>
            <person name="Gharbi K."/>
            <person name="Hall N."/>
            <person name="Watson M."/>
            <person name="Adriaenssens E.M."/>
            <person name="Foster-Nyarko E."/>
            <person name="Jarju S."/>
            <person name="Secka A."/>
            <person name="Antonio M."/>
            <person name="Oren A."/>
            <person name="Chaudhuri R.R."/>
            <person name="La Ragione R."/>
            <person name="Hildebrand F."/>
            <person name="Pallen M.J."/>
        </authorList>
    </citation>
    <scope>NUCLEOTIDE SEQUENCE</scope>
    <source>
        <strain evidence="3">USAMLcec2-132</strain>
    </source>
</reference>
<comment type="caution">
    <text evidence="3">The sequence shown here is derived from an EMBL/GenBank/DDBJ whole genome shotgun (WGS) entry which is preliminary data.</text>
</comment>
<sequence>MIKNKSMKMLVAAMALSLVMAPVVGANARSVSGNTSAPDNSVSGNTSAPDNSGDEEGGSEEREREEEVAEIPSTSMIKFNGEFRTSTLKGAYMSETFQGTIVGTDKDVLAEAYGVGDSAQPYIKIYDITEKNTPAAMESIEAAAEAVGGSVIGAVNMEIGSLEEGKFTLFAQDGRKITMIFSIPVNQVKDGYTYEMVSVRPGGTVEILPDLDQDLNTVSFQTTGGLGAYAMIMHPAD</sequence>
<evidence type="ECO:0000256" key="1">
    <source>
        <dbReference type="SAM" id="MobiDB-lite"/>
    </source>
</evidence>
<dbReference type="EMBL" id="DWWS01000027">
    <property type="protein sequence ID" value="HJC23544.1"/>
    <property type="molecule type" value="Genomic_DNA"/>
</dbReference>
<name>A0A9D2NFP1_9FIRM</name>
<accession>A0A9D2NFP1</accession>
<protein>
    <submittedName>
        <fullName evidence="3">Uncharacterized protein</fullName>
    </submittedName>
</protein>
<feature type="compositionally biased region" description="Polar residues" evidence="1">
    <location>
        <begin position="31"/>
        <end position="50"/>
    </location>
</feature>
<keyword evidence="2" id="KW-0732">Signal</keyword>
<evidence type="ECO:0000313" key="3">
    <source>
        <dbReference type="EMBL" id="HJC23544.1"/>
    </source>
</evidence>
<dbReference type="AlphaFoldDB" id="A0A9D2NFP1"/>
<feature type="compositionally biased region" description="Acidic residues" evidence="1">
    <location>
        <begin position="52"/>
        <end position="69"/>
    </location>
</feature>
<evidence type="ECO:0000256" key="2">
    <source>
        <dbReference type="SAM" id="SignalP"/>
    </source>
</evidence>
<reference evidence="3" key="2">
    <citation type="submission" date="2021-04" db="EMBL/GenBank/DDBJ databases">
        <authorList>
            <person name="Gilroy R."/>
        </authorList>
    </citation>
    <scope>NUCLEOTIDE SEQUENCE</scope>
    <source>
        <strain evidence="3">USAMLcec2-132</strain>
    </source>
</reference>